<sequence length="93" mass="10726">MTTYTAYPTTPRLLIEYYPEAAKYFSALRTEAAKYYAVPTCYTKAALSCYVEQQYYTDVPIYYTTTYATPSYNTAAPKYYTEEAAYYTTTYAA</sequence>
<dbReference type="KEGG" id="dpx:DAPPUDRAFT_244507"/>
<dbReference type="PhylomeDB" id="E9GL39"/>
<dbReference type="InParanoid" id="E9GL39"/>
<dbReference type="EMBL" id="GL732550">
    <property type="protein sequence ID" value="EFX79789.1"/>
    <property type="molecule type" value="Genomic_DNA"/>
</dbReference>
<dbReference type="AlphaFoldDB" id="E9GL39"/>
<dbReference type="PANTHER" id="PTHR23263:SF124">
    <property type="entry name" value="SMALL PROLINE-RICH PROTEIN 3"/>
    <property type="match status" value="1"/>
</dbReference>
<evidence type="ECO:0000313" key="2">
    <source>
        <dbReference type="Proteomes" id="UP000000305"/>
    </source>
</evidence>
<protein>
    <submittedName>
        <fullName evidence="1">Uncharacterized protein</fullName>
    </submittedName>
</protein>
<accession>E9GL39</accession>
<name>E9GL39_DAPPU</name>
<gene>
    <name evidence="1" type="ORF">DAPPUDRAFT_244507</name>
</gene>
<keyword evidence="2" id="KW-1185">Reference proteome</keyword>
<proteinExistence type="predicted"/>
<dbReference type="Proteomes" id="UP000000305">
    <property type="component" value="Unassembled WGS sequence"/>
</dbReference>
<organism evidence="1 2">
    <name type="scientific">Daphnia pulex</name>
    <name type="common">Water flea</name>
    <dbReference type="NCBI Taxonomy" id="6669"/>
    <lineage>
        <taxon>Eukaryota</taxon>
        <taxon>Metazoa</taxon>
        <taxon>Ecdysozoa</taxon>
        <taxon>Arthropoda</taxon>
        <taxon>Crustacea</taxon>
        <taxon>Branchiopoda</taxon>
        <taxon>Diplostraca</taxon>
        <taxon>Cladocera</taxon>
        <taxon>Anomopoda</taxon>
        <taxon>Daphniidae</taxon>
        <taxon>Daphnia</taxon>
    </lineage>
</organism>
<dbReference type="PANTHER" id="PTHR23263">
    <property type="entry name" value="SMALL PROLINE-RICH PROTEIN"/>
    <property type="match status" value="1"/>
</dbReference>
<reference evidence="1 2" key="1">
    <citation type="journal article" date="2011" name="Science">
        <title>The ecoresponsive genome of Daphnia pulex.</title>
        <authorList>
            <person name="Colbourne J.K."/>
            <person name="Pfrender M.E."/>
            <person name="Gilbert D."/>
            <person name="Thomas W.K."/>
            <person name="Tucker A."/>
            <person name="Oakley T.H."/>
            <person name="Tokishita S."/>
            <person name="Aerts A."/>
            <person name="Arnold G.J."/>
            <person name="Basu M.K."/>
            <person name="Bauer D.J."/>
            <person name="Caceres C.E."/>
            <person name="Carmel L."/>
            <person name="Casola C."/>
            <person name="Choi J.H."/>
            <person name="Detter J.C."/>
            <person name="Dong Q."/>
            <person name="Dusheyko S."/>
            <person name="Eads B.D."/>
            <person name="Frohlich T."/>
            <person name="Geiler-Samerotte K.A."/>
            <person name="Gerlach D."/>
            <person name="Hatcher P."/>
            <person name="Jogdeo S."/>
            <person name="Krijgsveld J."/>
            <person name="Kriventseva E.V."/>
            <person name="Kultz D."/>
            <person name="Laforsch C."/>
            <person name="Lindquist E."/>
            <person name="Lopez J."/>
            <person name="Manak J.R."/>
            <person name="Muller J."/>
            <person name="Pangilinan J."/>
            <person name="Patwardhan R.P."/>
            <person name="Pitluck S."/>
            <person name="Pritham E.J."/>
            <person name="Rechtsteiner A."/>
            <person name="Rho M."/>
            <person name="Rogozin I.B."/>
            <person name="Sakarya O."/>
            <person name="Salamov A."/>
            <person name="Schaack S."/>
            <person name="Shapiro H."/>
            <person name="Shiga Y."/>
            <person name="Skalitzky C."/>
            <person name="Smith Z."/>
            <person name="Souvorov A."/>
            <person name="Sung W."/>
            <person name="Tang Z."/>
            <person name="Tsuchiya D."/>
            <person name="Tu H."/>
            <person name="Vos H."/>
            <person name="Wang M."/>
            <person name="Wolf Y.I."/>
            <person name="Yamagata H."/>
            <person name="Yamada T."/>
            <person name="Ye Y."/>
            <person name="Shaw J.R."/>
            <person name="Andrews J."/>
            <person name="Crease T.J."/>
            <person name="Tang H."/>
            <person name="Lucas S.M."/>
            <person name="Robertson H.M."/>
            <person name="Bork P."/>
            <person name="Koonin E.V."/>
            <person name="Zdobnov E.M."/>
            <person name="Grigoriev I.V."/>
            <person name="Lynch M."/>
            <person name="Boore J.L."/>
        </authorList>
    </citation>
    <scope>NUCLEOTIDE SEQUENCE [LARGE SCALE GENOMIC DNA]</scope>
</reference>
<dbReference type="HOGENOM" id="CLU_128937_0_0_1"/>
<evidence type="ECO:0000313" key="1">
    <source>
        <dbReference type="EMBL" id="EFX79789.1"/>
    </source>
</evidence>